<dbReference type="AlphaFoldDB" id="A0AAW1M2T5"/>
<dbReference type="EMBL" id="JASPKY010000068">
    <property type="protein sequence ID" value="KAK9743518.1"/>
    <property type="molecule type" value="Genomic_DNA"/>
</dbReference>
<organism evidence="1 2">
    <name type="scientific">Popillia japonica</name>
    <name type="common">Japanese beetle</name>
    <dbReference type="NCBI Taxonomy" id="7064"/>
    <lineage>
        <taxon>Eukaryota</taxon>
        <taxon>Metazoa</taxon>
        <taxon>Ecdysozoa</taxon>
        <taxon>Arthropoda</taxon>
        <taxon>Hexapoda</taxon>
        <taxon>Insecta</taxon>
        <taxon>Pterygota</taxon>
        <taxon>Neoptera</taxon>
        <taxon>Endopterygota</taxon>
        <taxon>Coleoptera</taxon>
        <taxon>Polyphaga</taxon>
        <taxon>Scarabaeiformia</taxon>
        <taxon>Scarabaeidae</taxon>
        <taxon>Rutelinae</taxon>
        <taxon>Popillia</taxon>
    </lineage>
</organism>
<protein>
    <submittedName>
        <fullName evidence="1">Uncharacterized protein</fullName>
    </submittedName>
</protein>
<accession>A0AAW1M2T5</accession>
<evidence type="ECO:0000313" key="2">
    <source>
        <dbReference type="Proteomes" id="UP001458880"/>
    </source>
</evidence>
<proteinExistence type="predicted"/>
<sequence length="72" mass="8226">MLLDSTLKTDSHLDYFPENLGASLETICDAYKRFSAYSAPLDKRISVLKKLDTNQEECVYVKKKINGLHCKD</sequence>
<name>A0AAW1M2T5_POPJA</name>
<reference evidence="1 2" key="1">
    <citation type="journal article" date="2024" name="BMC Genomics">
        <title>De novo assembly and annotation of Popillia japonica's genome with initial clues to its potential as an invasive pest.</title>
        <authorList>
            <person name="Cucini C."/>
            <person name="Boschi S."/>
            <person name="Funari R."/>
            <person name="Cardaioli E."/>
            <person name="Iannotti N."/>
            <person name="Marturano G."/>
            <person name="Paoli F."/>
            <person name="Bruttini M."/>
            <person name="Carapelli A."/>
            <person name="Frati F."/>
            <person name="Nardi F."/>
        </authorList>
    </citation>
    <scope>NUCLEOTIDE SEQUENCE [LARGE SCALE GENOMIC DNA]</scope>
    <source>
        <strain evidence="1">DMR45628</strain>
    </source>
</reference>
<keyword evidence="2" id="KW-1185">Reference proteome</keyword>
<comment type="caution">
    <text evidence="1">The sequence shown here is derived from an EMBL/GenBank/DDBJ whole genome shotgun (WGS) entry which is preliminary data.</text>
</comment>
<evidence type="ECO:0000313" key="1">
    <source>
        <dbReference type="EMBL" id="KAK9743518.1"/>
    </source>
</evidence>
<dbReference type="Proteomes" id="UP001458880">
    <property type="component" value="Unassembled WGS sequence"/>
</dbReference>
<gene>
    <name evidence="1" type="ORF">QE152_g8471</name>
</gene>